<dbReference type="KEGG" id="nnu:104587259"/>
<dbReference type="eggNOG" id="KOG1237">
    <property type="taxonomic scope" value="Eukaryota"/>
</dbReference>
<evidence type="ECO:0000313" key="1">
    <source>
        <dbReference type="Proteomes" id="UP000189703"/>
    </source>
</evidence>
<dbReference type="Proteomes" id="UP000189703">
    <property type="component" value="Unplaced"/>
</dbReference>
<dbReference type="GeneID" id="104587259"/>
<dbReference type="SUPFAM" id="SSF103473">
    <property type="entry name" value="MFS general substrate transporter"/>
    <property type="match status" value="1"/>
</dbReference>
<sequence length="145" mass="15778">MEEGLVHLGSSERGETTPFLNKEEQLNIEQTEDRSVDIQGKIGGSRASTIILGVECLEALGYFGIATNLVVYLSKILHQRNASIATCISTWTGTGYLAPFLGALIADSHWGRYKTILVFALVYFLGMLTVTFSAACLFIVEACPL</sequence>
<organism evidence="1 2">
    <name type="scientific">Nelumbo nucifera</name>
    <name type="common">Sacred lotus</name>
    <dbReference type="NCBI Taxonomy" id="4432"/>
    <lineage>
        <taxon>Eukaryota</taxon>
        <taxon>Viridiplantae</taxon>
        <taxon>Streptophyta</taxon>
        <taxon>Embryophyta</taxon>
        <taxon>Tracheophyta</taxon>
        <taxon>Spermatophyta</taxon>
        <taxon>Magnoliopsida</taxon>
        <taxon>Proteales</taxon>
        <taxon>Nelumbonaceae</taxon>
        <taxon>Nelumbo</taxon>
    </lineage>
</organism>
<dbReference type="PANTHER" id="PTHR11654">
    <property type="entry name" value="OLIGOPEPTIDE TRANSPORTER-RELATED"/>
    <property type="match status" value="1"/>
</dbReference>
<dbReference type="Gene3D" id="1.20.1250.20">
    <property type="entry name" value="MFS general substrate transporter like domains"/>
    <property type="match status" value="1"/>
</dbReference>
<dbReference type="AlphaFoldDB" id="A0A1U7Z7X6"/>
<dbReference type="RefSeq" id="XP_010243099.2">
    <property type="nucleotide sequence ID" value="XM_010244797.2"/>
</dbReference>
<dbReference type="InterPro" id="IPR036259">
    <property type="entry name" value="MFS_trans_sf"/>
</dbReference>
<proteinExistence type="predicted"/>
<keyword evidence="1" id="KW-1185">Reference proteome</keyword>
<gene>
    <name evidence="2" type="primary">LOC104587259</name>
</gene>
<evidence type="ECO:0000313" key="2">
    <source>
        <dbReference type="RefSeq" id="XP_010243099.2"/>
    </source>
</evidence>
<dbReference type="OrthoDB" id="1898501at2759"/>
<accession>A0A1U7Z7X6</accession>
<protein>
    <submittedName>
        <fullName evidence="2">Protein NRT1/ PTR FAMILY 8.3-like</fullName>
    </submittedName>
</protein>
<reference evidence="2" key="1">
    <citation type="submission" date="2025-08" db="UniProtKB">
        <authorList>
            <consortium name="RefSeq"/>
        </authorList>
    </citation>
    <scope>IDENTIFICATION</scope>
</reference>
<dbReference type="OMA" id="EREHEKW"/>
<name>A0A1U7Z7X6_NELNU</name>